<dbReference type="RefSeq" id="WP_271346657.1">
    <property type="nucleotide sequence ID" value="NZ_JAQJZJ010000002.1"/>
</dbReference>
<comment type="caution">
    <text evidence="2">The sequence shown here is derived from an EMBL/GenBank/DDBJ whole genome shotgun (WGS) entry which is preliminary data.</text>
</comment>
<sequence length="66" mass="7486">MSAPNPSRNWCLVRLDDNGNEFVVGADLSRAAAEALARQFEARGHKQSYWIRRQQPSSPDASREDR</sequence>
<reference evidence="2 3" key="1">
    <citation type="submission" date="2023-01" db="EMBL/GenBank/DDBJ databases">
        <title>Pseudomonas SA3-5T sp. nov., isolated from tidal flat sediment.</title>
        <authorList>
            <person name="Kim H.S."/>
            <person name="Kim J.-S."/>
            <person name="Suh M.K."/>
            <person name="Eom M.K."/>
            <person name="Lee J.-S."/>
        </authorList>
    </citation>
    <scope>NUCLEOTIDE SEQUENCE [LARGE SCALE GENOMIC DNA]</scope>
    <source>
        <strain evidence="2 3">SA3-5</strain>
    </source>
</reference>
<evidence type="ECO:0000313" key="2">
    <source>
        <dbReference type="EMBL" id="MDA7085730.1"/>
    </source>
</evidence>
<proteinExistence type="predicted"/>
<name>A0ABT4XBZ6_9PSED</name>
<dbReference type="EMBL" id="JAQJZJ010000002">
    <property type="protein sequence ID" value="MDA7085730.1"/>
    <property type="molecule type" value="Genomic_DNA"/>
</dbReference>
<accession>A0ABT4XBZ6</accession>
<evidence type="ECO:0000313" key="3">
    <source>
        <dbReference type="Proteomes" id="UP001212042"/>
    </source>
</evidence>
<feature type="region of interest" description="Disordered" evidence="1">
    <location>
        <begin position="45"/>
        <end position="66"/>
    </location>
</feature>
<protein>
    <recommendedName>
        <fullName evidence="4">SPOR domain-containing protein</fullName>
    </recommendedName>
</protein>
<evidence type="ECO:0008006" key="4">
    <source>
        <dbReference type="Google" id="ProtNLM"/>
    </source>
</evidence>
<dbReference type="Proteomes" id="UP001212042">
    <property type="component" value="Unassembled WGS sequence"/>
</dbReference>
<evidence type="ECO:0000256" key="1">
    <source>
        <dbReference type="SAM" id="MobiDB-lite"/>
    </source>
</evidence>
<gene>
    <name evidence="2" type="ORF">PH586_04900</name>
</gene>
<organism evidence="2 3">
    <name type="scientific">Pseudomonas aestuarii</name>
    <dbReference type="NCBI Taxonomy" id="3018340"/>
    <lineage>
        <taxon>Bacteria</taxon>
        <taxon>Pseudomonadati</taxon>
        <taxon>Pseudomonadota</taxon>
        <taxon>Gammaproteobacteria</taxon>
        <taxon>Pseudomonadales</taxon>
        <taxon>Pseudomonadaceae</taxon>
        <taxon>Pseudomonas</taxon>
    </lineage>
</organism>
<keyword evidence="3" id="KW-1185">Reference proteome</keyword>